<dbReference type="InterPro" id="IPR040366">
    <property type="entry name" value="Nab2/ZC3H14"/>
</dbReference>
<evidence type="ECO:0000256" key="6">
    <source>
        <dbReference type="ARBA" id="ARBA00022771"/>
    </source>
</evidence>
<dbReference type="Gene3D" id="1.20.1390.10">
    <property type="entry name" value="PWI domain"/>
    <property type="match status" value="1"/>
</dbReference>
<proteinExistence type="inferred from homology"/>
<keyword evidence="7 9" id="KW-0862">Zinc</keyword>
<feature type="region of interest" description="Disordered" evidence="10">
    <location>
        <begin position="229"/>
        <end position="395"/>
    </location>
</feature>
<keyword evidence="6 9" id="KW-0863">Zinc-finger</keyword>
<feature type="zinc finger region" description="C3H1-type" evidence="9">
    <location>
        <begin position="497"/>
        <end position="530"/>
    </location>
</feature>
<comment type="subcellular location">
    <subcellularLocation>
        <location evidence="1">Nucleus</location>
    </subcellularLocation>
</comment>
<accession>A0A2B4S882</accession>
<keyword evidence="8" id="KW-0539">Nucleus</keyword>
<evidence type="ECO:0000313" key="13">
    <source>
        <dbReference type="Proteomes" id="UP000225706"/>
    </source>
</evidence>
<dbReference type="Pfam" id="PF14608">
    <property type="entry name" value="zf-CCCH_2"/>
    <property type="match status" value="5"/>
</dbReference>
<evidence type="ECO:0000256" key="7">
    <source>
        <dbReference type="ARBA" id="ARBA00022833"/>
    </source>
</evidence>
<evidence type="ECO:0000256" key="10">
    <source>
        <dbReference type="SAM" id="MobiDB-lite"/>
    </source>
</evidence>
<comment type="caution">
    <text evidence="12">The sequence shown here is derived from an EMBL/GenBank/DDBJ whole genome shotgun (WGS) entry which is preliminary data.</text>
</comment>
<feature type="compositionally biased region" description="Basic and acidic residues" evidence="10">
    <location>
        <begin position="107"/>
        <end position="124"/>
    </location>
</feature>
<evidence type="ECO:0000313" key="12">
    <source>
        <dbReference type="EMBL" id="PFX25243.1"/>
    </source>
</evidence>
<feature type="compositionally biased region" description="Basic and acidic residues" evidence="10">
    <location>
        <begin position="274"/>
        <end position="283"/>
    </location>
</feature>
<feature type="domain" description="C3H1-type" evidence="11">
    <location>
        <begin position="588"/>
        <end position="622"/>
    </location>
</feature>
<evidence type="ECO:0000256" key="4">
    <source>
        <dbReference type="ARBA" id="ARBA00022723"/>
    </source>
</evidence>
<feature type="region of interest" description="Disordered" evidence="10">
    <location>
        <begin position="99"/>
        <end position="208"/>
    </location>
</feature>
<dbReference type="Proteomes" id="UP000225706">
    <property type="component" value="Unassembled WGS sequence"/>
</dbReference>
<dbReference type="GO" id="GO:0005737">
    <property type="term" value="C:cytoplasm"/>
    <property type="evidence" value="ECO:0007669"/>
    <property type="project" value="TreeGrafter"/>
</dbReference>
<dbReference type="GO" id="GO:0043488">
    <property type="term" value="P:regulation of mRNA stability"/>
    <property type="evidence" value="ECO:0007669"/>
    <property type="project" value="InterPro"/>
</dbReference>
<dbReference type="FunFam" id="4.10.1000.40:FF:000006">
    <property type="entry name" value="Zinc finger CCCH domain-containing protein 14"/>
    <property type="match status" value="1"/>
</dbReference>
<reference evidence="13" key="1">
    <citation type="journal article" date="2017" name="bioRxiv">
        <title>Comparative analysis of the genomes of Stylophora pistillata and Acropora digitifera provides evidence for extensive differences between species of corals.</title>
        <authorList>
            <person name="Voolstra C.R."/>
            <person name="Li Y."/>
            <person name="Liew Y.J."/>
            <person name="Baumgarten S."/>
            <person name="Zoccola D."/>
            <person name="Flot J.-F."/>
            <person name="Tambutte S."/>
            <person name="Allemand D."/>
            <person name="Aranda M."/>
        </authorList>
    </citation>
    <scope>NUCLEOTIDE SEQUENCE [LARGE SCALE GENOMIC DNA]</scope>
</reference>
<dbReference type="InterPro" id="IPR000571">
    <property type="entry name" value="Znf_CCCH"/>
</dbReference>
<evidence type="ECO:0000256" key="9">
    <source>
        <dbReference type="PROSITE-ProRule" id="PRU00723"/>
    </source>
</evidence>
<evidence type="ECO:0000256" key="3">
    <source>
        <dbReference type="ARBA" id="ARBA00015071"/>
    </source>
</evidence>
<keyword evidence="13" id="KW-1185">Reference proteome</keyword>
<dbReference type="SMART" id="SM00356">
    <property type="entry name" value="ZnF_C3H1"/>
    <property type="match status" value="3"/>
</dbReference>
<comment type="similarity">
    <text evidence="2">Belongs to the ZC3H14 family.</text>
</comment>
<dbReference type="Gene3D" id="4.10.1000.40">
    <property type="match status" value="1"/>
</dbReference>
<dbReference type="AlphaFoldDB" id="A0A2B4S882"/>
<evidence type="ECO:0000256" key="2">
    <source>
        <dbReference type="ARBA" id="ARBA00008423"/>
    </source>
</evidence>
<gene>
    <name evidence="12" type="primary">zc3h14</name>
    <name evidence="12" type="ORF">AWC38_SpisGene10160</name>
</gene>
<evidence type="ECO:0000259" key="11">
    <source>
        <dbReference type="PROSITE" id="PS50103"/>
    </source>
</evidence>
<dbReference type="Gene3D" id="4.10.1000.30">
    <property type="match status" value="1"/>
</dbReference>
<feature type="domain" description="C3H1-type" evidence="11">
    <location>
        <begin position="497"/>
        <end position="530"/>
    </location>
</feature>
<dbReference type="STRING" id="50429.A0A2B4S882"/>
<dbReference type="OrthoDB" id="5589010at2759"/>
<feature type="compositionally biased region" description="Basic and acidic residues" evidence="10">
    <location>
        <begin position="248"/>
        <end position="267"/>
    </location>
</feature>
<feature type="compositionally biased region" description="Basic and acidic residues" evidence="10">
    <location>
        <begin position="131"/>
        <end position="154"/>
    </location>
</feature>
<dbReference type="PANTHER" id="PTHR14738">
    <property type="entry name" value="ZINC FINGER CCCH DOMAIN-CONTAINING PROTEIN 14"/>
    <property type="match status" value="1"/>
</dbReference>
<dbReference type="GO" id="GO:0008270">
    <property type="term" value="F:zinc ion binding"/>
    <property type="evidence" value="ECO:0007669"/>
    <property type="project" value="UniProtKB-KW"/>
</dbReference>
<dbReference type="PANTHER" id="PTHR14738:SF29">
    <property type="entry name" value="ZINC FINGER CCCH DOMAIN-CONTAINING PROTEIN 14"/>
    <property type="match status" value="1"/>
</dbReference>
<feature type="zinc finger region" description="C3H1-type" evidence="9">
    <location>
        <begin position="588"/>
        <end position="622"/>
    </location>
</feature>
<evidence type="ECO:0000256" key="1">
    <source>
        <dbReference type="ARBA" id="ARBA00004123"/>
    </source>
</evidence>
<dbReference type="GO" id="GO:0008143">
    <property type="term" value="F:poly(A) binding"/>
    <property type="evidence" value="ECO:0007669"/>
    <property type="project" value="InterPro"/>
</dbReference>
<feature type="compositionally biased region" description="Basic and acidic residues" evidence="10">
    <location>
        <begin position="291"/>
        <end position="322"/>
    </location>
</feature>
<organism evidence="12 13">
    <name type="scientific">Stylophora pistillata</name>
    <name type="common">Smooth cauliflower coral</name>
    <dbReference type="NCBI Taxonomy" id="50429"/>
    <lineage>
        <taxon>Eukaryota</taxon>
        <taxon>Metazoa</taxon>
        <taxon>Cnidaria</taxon>
        <taxon>Anthozoa</taxon>
        <taxon>Hexacorallia</taxon>
        <taxon>Scleractinia</taxon>
        <taxon>Astrocoeniina</taxon>
        <taxon>Pocilloporidae</taxon>
        <taxon>Stylophora</taxon>
    </lineage>
</organism>
<keyword evidence="5" id="KW-0677">Repeat</keyword>
<keyword evidence="4 9" id="KW-0479">Metal-binding</keyword>
<evidence type="ECO:0000256" key="8">
    <source>
        <dbReference type="ARBA" id="ARBA00023242"/>
    </source>
</evidence>
<feature type="compositionally biased region" description="Polar residues" evidence="10">
    <location>
        <begin position="155"/>
        <end position="169"/>
    </location>
</feature>
<name>A0A2B4S882_STYPI</name>
<dbReference type="PROSITE" id="PS50103">
    <property type="entry name" value="ZF_C3H1"/>
    <property type="match status" value="2"/>
</dbReference>
<dbReference type="EMBL" id="LSMT01000156">
    <property type="protein sequence ID" value="PFX25243.1"/>
    <property type="molecule type" value="Genomic_DNA"/>
</dbReference>
<evidence type="ECO:0000256" key="5">
    <source>
        <dbReference type="ARBA" id="ARBA00022737"/>
    </source>
</evidence>
<dbReference type="GO" id="GO:0005634">
    <property type="term" value="C:nucleus"/>
    <property type="evidence" value="ECO:0007669"/>
    <property type="project" value="UniProtKB-SubCell"/>
</dbReference>
<sequence>MEFNMEIGNEIGQKIRSAVKTKLRELGSYVDEELPDYIMVMLANKRSKEQMTEDLVLFLGANTTVFTEWLVNIIQKIQDVTSLQENTEELSLLANEPVKSAQTVKTESVKNKDKKDANPKTSAKERRRSPHRTEPREEHQRHASKSSEKIEKQRISTNVVKTVGLSSRGSVRKRKHSSSDEEDTRASHLHSVVKVKDRKPTLPTSKHASGNLLKKAVAEAHLSVNKPLISSSLKYDPTLPPSPIVSHSYEEKQHQKELLLQQHRELQKQFLQMKQDREESKEAMEEDSDKDMERETEEPAEKTQRDEESRESKQTEIKKEQNGSEVTQEPEEPVIELHVSETETLEYSPEPAVGDTRIVAFADSQAGAEDSDEERRKRKKKRRAVKSKKEKPASPKFIVTLDGVDSDMEDKYDVQLKKEKKKRKTKKNVELDDYEEIDTTEVTEEIKPPLEVATPEKPAIKQITFDLDPVDDEAEIGDSMPNKNIQAEKCKFWPECKNGDDCPFYHPTVMCRSFPNCRFGDSCRFIHPPCKFDGRCINAVCPYTHKLKNKQQTSPIAVATSGFMFPPPSVLTTLPPVTQPVPCKFYPSCTKTDCPFYHPQPKACRFGATCTRPNCPFTHPAKPSSLKWVAPALHVSERSFAVSEQKVTSMPVL</sequence>
<feature type="compositionally biased region" description="Basic residues" evidence="10">
    <location>
        <begin position="376"/>
        <end position="389"/>
    </location>
</feature>
<protein>
    <recommendedName>
        <fullName evidence="3">Zinc finger CCCH domain-containing protein 14</fullName>
    </recommendedName>
</protein>